<dbReference type="AlphaFoldDB" id="A0A0D3IRI7"/>
<organism evidence="2 3">
    <name type="scientific">Emiliania huxleyi (strain CCMP1516)</name>
    <dbReference type="NCBI Taxonomy" id="280463"/>
    <lineage>
        <taxon>Eukaryota</taxon>
        <taxon>Haptista</taxon>
        <taxon>Haptophyta</taxon>
        <taxon>Prymnesiophyceae</taxon>
        <taxon>Isochrysidales</taxon>
        <taxon>Noelaerhabdaceae</taxon>
        <taxon>Emiliania</taxon>
    </lineage>
</organism>
<name>A0A0D3IRI7_EMIH1</name>
<feature type="region of interest" description="Disordered" evidence="1">
    <location>
        <begin position="95"/>
        <end position="123"/>
    </location>
</feature>
<dbReference type="Proteomes" id="UP000013827">
    <property type="component" value="Unassembled WGS sequence"/>
</dbReference>
<evidence type="ECO:0000313" key="2">
    <source>
        <dbReference type="EnsemblProtists" id="EOD13872"/>
    </source>
</evidence>
<feature type="compositionally biased region" description="Basic and acidic residues" evidence="1">
    <location>
        <begin position="103"/>
        <end position="113"/>
    </location>
</feature>
<evidence type="ECO:0000256" key="1">
    <source>
        <dbReference type="SAM" id="MobiDB-lite"/>
    </source>
</evidence>
<proteinExistence type="predicted"/>
<keyword evidence="3" id="KW-1185">Reference proteome</keyword>
<dbReference type="RefSeq" id="XP_005766301.1">
    <property type="nucleotide sequence ID" value="XM_005766244.1"/>
</dbReference>
<dbReference type="PaxDb" id="2903-EOD13872"/>
<evidence type="ECO:0000313" key="3">
    <source>
        <dbReference type="Proteomes" id="UP000013827"/>
    </source>
</evidence>
<reference evidence="3" key="1">
    <citation type="journal article" date="2013" name="Nature">
        <title>Pan genome of the phytoplankton Emiliania underpins its global distribution.</title>
        <authorList>
            <person name="Read B.A."/>
            <person name="Kegel J."/>
            <person name="Klute M.J."/>
            <person name="Kuo A."/>
            <person name="Lefebvre S.C."/>
            <person name="Maumus F."/>
            <person name="Mayer C."/>
            <person name="Miller J."/>
            <person name="Monier A."/>
            <person name="Salamov A."/>
            <person name="Young J."/>
            <person name="Aguilar M."/>
            <person name="Claverie J.M."/>
            <person name="Frickenhaus S."/>
            <person name="Gonzalez K."/>
            <person name="Herman E.K."/>
            <person name="Lin Y.C."/>
            <person name="Napier J."/>
            <person name="Ogata H."/>
            <person name="Sarno A.F."/>
            <person name="Shmutz J."/>
            <person name="Schroeder D."/>
            <person name="de Vargas C."/>
            <person name="Verret F."/>
            <person name="von Dassow P."/>
            <person name="Valentin K."/>
            <person name="Van de Peer Y."/>
            <person name="Wheeler G."/>
            <person name="Dacks J.B."/>
            <person name="Delwiche C.F."/>
            <person name="Dyhrman S.T."/>
            <person name="Glockner G."/>
            <person name="John U."/>
            <person name="Richards T."/>
            <person name="Worden A.Z."/>
            <person name="Zhang X."/>
            <person name="Grigoriev I.V."/>
            <person name="Allen A.E."/>
            <person name="Bidle K."/>
            <person name="Borodovsky M."/>
            <person name="Bowler C."/>
            <person name="Brownlee C."/>
            <person name="Cock J.M."/>
            <person name="Elias M."/>
            <person name="Gladyshev V.N."/>
            <person name="Groth M."/>
            <person name="Guda C."/>
            <person name="Hadaegh A."/>
            <person name="Iglesias-Rodriguez M.D."/>
            <person name="Jenkins J."/>
            <person name="Jones B.M."/>
            <person name="Lawson T."/>
            <person name="Leese F."/>
            <person name="Lindquist E."/>
            <person name="Lobanov A."/>
            <person name="Lomsadze A."/>
            <person name="Malik S.B."/>
            <person name="Marsh M.E."/>
            <person name="Mackinder L."/>
            <person name="Mock T."/>
            <person name="Mueller-Roeber B."/>
            <person name="Pagarete A."/>
            <person name="Parker M."/>
            <person name="Probert I."/>
            <person name="Quesneville H."/>
            <person name="Raines C."/>
            <person name="Rensing S.A."/>
            <person name="Riano-Pachon D.M."/>
            <person name="Richier S."/>
            <person name="Rokitta S."/>
            <person name="Shiraiwa Y."/>
            <person name="Soanes D.M."/>
            <person name="van der Giezen M."/>
            <person name="Wahlund T.M."/>
            <person name="Williams B."/>
            <person name="Wilson W."/>
            <person name="Wolfe G."/>
            <person name="Wurch L.L."/>
        </authorList>
    </citation>
    <scope>NUCLEOTIDE SEQUENCE</scope>
</reference>
<feature type="compositionally biased region" description="Low complexity" evidence="1">
    <location>
        <begin position="114"/>
        <end position="123"/>
    </location>
</feature>
<reference evidence="2" key="2">
    <citation type="submission" date="2024-10" db="UniProtKB">
        <authorList>
            <consortium name="EnsemblProtists"/>
        </authorList>
    </citation>
    <scope>IDENTIFICATION</scope>
</reference>
<dbReference type="GeneID" id="17260019"/>
<sequence>PGRLLLLRLGLALCHHHDELAHDGSQSPDADVCQRAPARGAHRARLHRRVASQAVAARPPLLRRLHRRLRRDLRGALPHRLGQARALVQLVHRLHPPPPRASLARDDARREGRGAQAAREAAQQRRLLRRRLDARRAQQRARVGRDVAHRLPRERRNLARGGAFREVAQAAAGQAHVLRPAASVEVTTAAHKLTHNVHYLLRESVRDGVLCYRTFVLCECSSEH</sequence>
<dbReference type="HOGENOM" id="CLU_1237832_0_0_1"/>
<protein>
    <submittedName>
        <fullName evidence="2">Uncharacterized protein</fullName>
    </submittedName>
</protein>
<accession>A0A0D3IRI7</accession>
<dbReference type="EnsemblProtists" id="EOD13872">
    <property type="protein sequence ID" value="EOD13872"/>
    <property type="gene ID" value="EMIHUDRAFT_437048"/>
</dbReference>
<dbReference type="KEGG" id="ehx:EMIHUDRAFT_437048"/>